<reference evidence="1 2" key="1">
    <citation type="journal article" date="2018" name="Mar. Genomics">
        <title>Complete genome sequence of Marinifilaceae bacterium strain SPP2, isolated from the Antarctic marine sediment.</title>
        <authorList>
            <person name="Watanabe M."/>
            <person name="Kojima H."/>
            <person name="Fukui M."/>
        </authorList>
    </citation>
    <scope>NUCLEOTIDE SEQUENCE [LARGE SCALE GENOMIC DNA]</scope>
    <source>
        <strain evidence="1 2">SPP2</strain>
    </source>
</reference>
<dbReference type="OrthoDB" id="1114821at2"/>
<keyword evidence="2" id="KW-1185">Reference proteome</keyword>
<dbReference type="EMBL" id="AP018042">
    <property type="protein sequence ID" value="BAX79345.1"/>
    <property type="molecule type" value="Genomic_DNA"/>
</dbReference>
<organism evidence="1 2">
    <name type="scientific">Labilibaculum antarcticum</name>
    <dbReference type="NCBI Taxonomy" id="1717717"/>
    <lineage>
        <taxon>Bacteria</taxon>
        <taxon>Pseudomonadati</taxon>
        <taxon>Bacteroidota</taxon>
        <taxon>Bacteroidia</taxon>
        <taxon>Marinilabiliales</taxon>
        <taxon>Marinifilaceae</taxon>
        <taxon>Labilibaculum</taxon>
    </lineage>
</organism>
<accession>A0A1Y1CG92</accession>
<sequence length="228" mass="26957">METIDFPFSFDEMPVAAKFLLESYSRDMDDFNRMYPVFDETFKNRVSEQIQRAKEYVCCGPEGMQIQSLRFGIYKRIENLNNMILEVQDNFPVSRIKEFEKIIEIIEKKDLKAILTVIPKFVVQLEANIPRENAEVTQTIIDRILTLFQVLKLNKIELNRLLNSRGLLKEEVFRCLNHLWATMQDIMEIGQVLYKKSDPMKCVEYESNYLKMKVNSFFMHANEDLVSI</sequence>
<evidence type="ECO:0000313" key="1">
    <source>
        <dbReference type="EMBL" id="BAX79345.1"/>
    </source>
</evidence>
<reference evidence="2" key="2">
    <citation type="journal article" date="2020" name="Antonie Van Leeuwenhoek">
        <title>Labilibaculum antarcticum sp. nov., a novel facultative anaerobic, psychrotorelant bacterium isolated from marine sediment of Antarctica.</title>
        <authorList>
            <person name="Watanabe M."/>
            <person name="Kojima H."/>
            <person name="Fukui M."/>
        </authorList>
    </citation>
    <scope>NUCLEOTIDE SEQUENCE [LARGE SCALE GENOMIC DNA]</scope>
    <source>
        <strain evidence="2">SPP2</strain>
    </source>
</reference>
<protein>
    <submittedName>
        <fullName evidence="1">Uncharacterized protein</fullName>
    </submittedName>
</protein>
<name>A0A1Y1CG92_9BACT</name>
<evidence type="ECO:0000313" key="2">
    <source>
        <dbReference type="Proteomes" id="UP000218267"/>
    </source>
</evidence>
<dbReference type="Proteomes" id="UP000218267">
    <property type="component" value="Chromosome"/>
</dbReference>
<dbReference type="KEGG" id="mbas:ALGA_0958"/>
<dbReference type="AlphaFoldDB" id="A0A1Y1CG92"/>
<dbReference type="RefSeq" id="WP_096428258.1">
    <property type="nucleotide sequence ID" value="NZ_AP018042.1"/>
</dbReference>
<gene>
    <name evidence="1" type="ORF">ALGA_0958</name>
</gene>
<proteinExistence type="predicted"/>